<feature type="domain" description="WPP" evidence="6">
    <location>
        <begin position="88"/>
        <end position="187"/>
    </location>
</feature>
<comment type="subcellular location">
    <subcellularLocation>
        <location evidence="2">Cytoplasm</location>
    </subcellularLocation>
    <subcellularLocation>
        <location evidence="1">Nucleus</location>
    </subcellularLocation>
</comment>
<feature type="region of interest" description="Disordered" evidence="5">
    <location>
        <begin position="178"/>
        <end position="221"/>
    </location>
</feature>
<evidence type="ECO:0000256" key="4">
    <source>
        <dbReference type="ARBA" id="ARBA00023242"/>
    </source>
</evidence>
<dbReference type="InterPro" id="IPR044692">
    <property type="entry name" value="WPP1/2/3"/>
</dbReference>
<evidence type="ECO:0000256" key="5">
    <source>
        <dbReference type="SAM" id="MobiDB-lite"/>
    </source>
</evidence>
<dbReference type="GO" id="GO:0005737">
    <property type="term" value="C:cytoplasm"/>
    <property type="evidence" value="ECO:0007669"/>
    <property type="project" value="UniProtKB-SubCell"/>
</dbReference>
<dbReference type="InterPro" id="IPR038214">
    <property type="entry name" value="WPP_sf"/>
</dbReference>
<dbReference type="Pfam" id="PF13943">
    <property type="entry name" value="WPP"/>
    <property type="match status" value="1"/>
</dbReference>
<evidence type="ECO:0000256" key="2">
    <source>
        <dbReference type="ARBA" id="ARBA00004496"/>
    </source>
</evidence>
<name>A0A1D1XIN5_9ARAE</name>
<reference evidence="7" key="1">
    <citation type="submission" date="2015-07" db="EMBL/GenBank/DDBJ databases">
        <title>Transcriptome Assembly of Anthurium amnicola.</title>
        <authorList>
            <person name="Suzuki J."/>
        </authorList>
    </citation>
    <scope>NUCLEOTIDE SEQUENCE</scope>
</reference>
<keyword evidence="3" id="KW-0963">Cytoplasm</keyword>
<dbReference type="GO" id="GO:0000278">
    <property type="term" value="P:mitotic cell cycle"/>
    <property type="evidence" value="ECO:0007669"/>
    <property type="project" value="InterPro"/>
</dbReference>
<dbReference type="AlphaFoldDB" id="A0A1D1XIN5"/>
<feature type="region of interest" description="Disordered" evidence="5">
    <location>
        <begin position="36"/>
        <end position="94"/>
    </location>
</feature>
<dbReference type="PANTHER" id="PTHR34362:SF1">
    <property type="entry name" value="WPP DOMAIN-CONTAINING PROTEIN 1-RELATED"/>
    <property type="match status" value="1"/>
</dbReference>
<evidence type="ECO:0000256" key="1">
    <source>
        <dbReference type="ARBA" id="ARBA00004123"/>
    </source>
</evidence>
<feature type="non-terminal residue" evidence="7">
    <location>
        <position position="1"/>
    </location>
</feature>
<proteinExistence type="predicted"/>
<accession>A0A1D1XIN5</accession>
<evidence type="ECO:0000313" key="7">
    <source>
        <dbReference type="EMBL" id="JAT42248.1"/>
    </source>
</evidence>
<keyword evidence="4" id="KW-0539">Nucleus</keyword>
<evidence type="ECO:0000259" key="6">
    <source>
        <dbReference type="Pfam" id="PF13943"/>
    </source>
</evidence>
<protein>
    <submittedName>
        <fullName evidence="7">MFP1 attachment factor 1</fullName>
    </submittedName>
</protein>
<gene>
    <name evidence="7" type="primary">MAF1_1</name>
    <name evidence="7" type="ORF">g.28466</name>
</gene>
<feature type="compositionally biased region" description="Low complexity" evidence="5">
    <location>
        <begin position="183"/>
        <end position="208"/>
    </location>
</feature>
<dbReference type="Gene3D" id="1.10.246.200">
    <property type="entry name" value="WPP domain"/>
    <property type="match status" value="1"/>
</dbReference>
<organism evidence="7">
    <name type="scientific">Anthurium amnicola</name>
    <dbReference type="NCBI Taxonomy" id="1678845"/>
    <lineage>
        <taxon>Eukaryota</taxon>
        <taxon>Viridiplantae</taxon>
        <taxon>Streptophyta</taxon>
        <taxon>Embryophyta</taxon>
        <taxon>Tracheophyta</taxon>
        <taxon>Spermatophyta</taxon>
        <taxon>Magnoliopsida</taxon>
        <taxon>Liliopsida</taxon>
        <taxon>Araceae</taxon>
        <taxon>Pothoideae</taxon>
        <taxon>Potheae</taxon>
        <taxon>Anthurium</taxon>
    </lineage>
</organism>
<evidence type="ECO:0000256" key="3">
    <source>
        <dbReference type="ARBA" id="ARBA00022490"/>
    </source>
</evidence>
<dbReference type="EMBL" id="GDJX01025688">
    <property type="protein sequence ID" value="JAT42248.1"/>
    <property type="molecule type" value="Transcribed_RNA"/>
</dbReference>
<dbReference type="PANTHER" id="PTHR34362">
    <property type="entry name" value="WPP DOMAIN-CONTAINING PROTEIN 1-RELATED"/>
    <property type="match status" value="1"/>
</dbReference>
<dbReference type="GO" id="GO:0005634">
    <property type="term" value="C:nucleus"/>
    <property type="evidence" value="ECO:0007669"/>
    <property type="project" value="UniProtKB-SubCell"/>
</dbReference>
<dbReference type="GO" id="GO:0048527">
    <property type="term" value="P:lateral root development"/>
    <property type="evidence" value="ECO:0007669"/>
    <property type="project" value="InterPro"/>
</dbReference>
<dbReference type="InterPro" id="IPR025265">
    <property type="entry name" value="WPP_dom"/>
</dbReference>
<sequence length="221" mass="23505">VCFALPVVQREEGFPKGAWPRPFPLALTTPVPLVRVSPMAESAAEDHPENPQPEQPEPREEAAVATDGDEGERKKPQPPSPGSPTMAFNIWPPSQRTREAVFNRLVQTLAKESILSKRYGTIPNDEASALARQIEEEAFSAAAAAAADASPDAPTADDAEIEMLQMYSKEISRRMLSTVKARASASSSSPASASPLENPPSHSAAAPADSEEAPSVNSEPL</sequence>